<dbReference type="PANTHER" id="PTHR12883">
    <property type="entry name" value="ADIPOCYTE-SPECIFIC PROTEIN 4-RELATED"/>
    <property type="match status" value="1"/>
</dbReference>
<sequence length="452" mass="50781">MADIIKGLFGGPKSAAPSAADDVLSTEFADFAGAPSPVPVSSSLASGVPPSPAFAATTGTPVPYTAWYRVWERTTINDFRQEMYIAPFIILVILVHVWGTKTNRRKARGWITSHAPILHKEFALVGFGVRPKAPSADDVSAMGLRQAAEAAAAKGDFTTMLKEKAANEFTSYATGRQNVAFVDFKLSMYKRYNPLVWLGEVLFALFFDSLPAPEERVEATLYLFDGRETKLVPGGELLKKVGNSNVDGFVWGIVHKDLMRRLREDRYDLSLTTTKDHEKLPVWATIMSESAEVTTTLLTPELIKAVEQAGELLEALVISDQPQDQPKKLDETIPKKRISLSMKLPSNASDYEATLPLFQYFLRMSDHLASVAHFRPEAMRRIRQTREDEIRKIKKVDEQEKAEERKLEADKAKKEKRDNLLKGMSADEQRKFLDKEREKDMRRSQKKTTVKG</sequence>
<dbReference type="GO" id="GO:0005783">
    <property type="term" value="C:endoplasmic reticulum"/>
    <property type="evidence" value="ECO:0007669"/>
    <property type="project" value="InterPro"/>
</dbReference>
<keyword evidence="4 6" id="KW-0472">Membrane</keyword>
<dbReference type="GO" id="GO:0016020">
    <property type="term" value="C:membrane"/>
    <property type="evidence" value="ECO:0007669"/>
    <property type="project" value="UniProtKB-SubCell"/>
</dbReference>
<dbReference type="InterPro" id="IPR012879">
    <property type="entry name" value="CCDC47"/>
</dbReference>
<accession>A0A6A6QL39</accession>
<protein>
    <submittedName>
        <fullName evidence="7">DUF1682-domain-containing protein</fullName>
    </submittedName>
</protein>
<name>A0A6A6QL39_9PEZI</name>
<dbReference type="Pfam" id="PF07946">
    <property type="entry name" value="CCDC47"/>
    <property type="match status" value="1"/>
</dbReference>
<evidence type="ECO:0000256" key="3">
    <source>
        <dbReference type="ARBA" id="ARBA00022989"/>
    </source>
</evidence>
<dbReference type="AlphaFoldDB" id="A0A6A6QL39"/>
<dbReference type="PANTHER" id="PTHR12883:SF0">
    <property type="entry name" value="PAT COMPLEX SUBUNIT CCDC47"/>
    <property type="match status" value="1"/>
</dbReference>
<gene>
    <name evidence="7" type="ORF">BU16DRAFT_90777</name>
</gene>
<keyword evidence="8" id="KW-1185">Reference proteome</keyword>
<comment type="subcellular location">
    <subcellularLocation>
        <location evidence="1">Membrane</location>
        <topology evidence="1">Single-pass membrane protein</topology>
    </subcellularLocation>
</comment>
<dbReference type="GO" id="GO:0005509">
    <property type="term" value="F:calcium ion binding"/>
    <property type="evidence" value="ECO:0007669"/>
    <property type="project" value="InterPro"/>
</dbReference>
<proteinExistence type="predicted"/>
<evidence type="ECO:0000256" key="4">
    <source>
        <dbReference type="ARBA" id="ARBA00023136"/>
    </source>
</evidence>
<organism evidence="7 8">
    <name type="scientific">Lophium mytilinum</name>
    <dbReference type="NCBI Taxonomy" id="390894"/>
    <lineage>
        <taxon>Eukaryota</taxon>
        <taxon>Fungi</taxon>
        <taxon>Dikarya</taxon>
        <taxon>Ascomycota</taxon>
        <taxon>Pezizomycotina</taxon>
        <taxon>Dothideomycetes</taxon>
        <taxon>Pleosporomycetidae</taxon>
        <taxon>Mytilinidiales</taxon>
        <taxon>Mytilinidiaceae</taxon>
        <taxon>Lophium</taxon>
    </lineage>
</organism>
<reference evidence="7" key="1">
    <citation type="journal article" date="2020" name="Stud. Mycol.">
        <title>101 Dothideomycetes genomes: a test case for predicting lifestyles and emergence of pathogens.</title>
        <authorList>
            <person name="Haridas S."/>
            <person name="Albert R."/>
            <person name="Binder M."/>
            <person name="Bloem J."/>
            <person name="Labutti K."/>
            <person name="Salamov A."/>
            <person name="Andreopoulos B."/>
            <person name="Baker S."/>
            <person name="Barry K."/>
            <person name="Bills G."/>
            <person name="Bluhm B."/>
            <person name="Cannon C."/>
            <person name="Castanera R."/>
            <person name="Culley D."/>
            <person name="Daum C."/>
            <person name="Ezra D."/>
            <person name="Gonzalez J."/>
            <person name="Henrissat B."/>
            <person name="Kuo A."/>
            <person name="Liang C."/>
            <person name="Lipzen A."/>
            <person name="Lutzoni F."/>
            <person name="Magnuson J."/>
            <person name="Mondo S."/>
            <person name="Nolan M."/>
            <person name="Ohm R."/>
            <person name="Pangilinan J."/>
            <person name="Park H.-J."/>
            <person name="Ramirez L."/>
            <person name="Alfaro M."/>
            <person name="Sun H."/>
            <person name="Tritt A."/>
            <person name="Yoshinaga Y."/>
            <person name="Zwiers L.-H."/>
            <person name="Turgeon B."/>
            <person name="Goodwin S."/>
            <person name="Spatafora J."/>
            <person name="Crous P."/>
            <person name="Grigoriev I."/>
        </authorList>
    </citation>
    <scope>NUCLEOTIDE SEQUENCE</scope>
    <source>
        <strain evidence="7">CBS 269.34</strain>
    </source>
</reference>
<feature type="region of interest" description="Disordered" evidence="5">
    <location>
        <begin position="398"/>
        <end position="452"/>
    </location>
</feature>
<evidence type="ECO:0000256" key="5">
    <source>
        <dbReference type="SAM" id="MobiDB-lite"/>
    </source>
</evidence>
<dbReference type="OrthoDB" id="10039147at2759"/>
<evidence type="ECO:0000313" key="7">
    <source>
        <dbReference type="EMBL" id="KAF2492784.1"/>
    </source>
</evidence>
<evidence type="ECO:0000256" key="6">
    <source>
        <dbReference type="SAM" id="Phobius"/>
    </source>
</evidence>
<dbReference type="EMBL" id="MU004193">
    <property type="protein sequence ID" value="KAF2492784.1"/>
    <property type="molecule type" value="Genomic_DNA"/>
</dbReference>
<evidence type="ECO:0000313" key="8">
    <source>
        <dbReference type="Proteomes" id="UP000799750"/>
    </source>
</evidence>
<dbReference type="GO" id="GO:0032469">
    <property type="term" value="P:endoplasmic reticulum calcium ion homeostasis"/>
    <property type="evidence" value="ECO:0007669"/>
    <property type="project" value="InterPro"/>
</dbReference>
<feature type="compositionally biased region" description="Basic and acidic residues" evidence="5">
    <location>
        <begin position="398"/>
        <end position="443"/>
    </location>
</feature>
<keyword evidence="2 6" id="KW-0812">Transmembrane</keyword>
<keyword evidence="3 6" id="KW-1133">Transmembrane helix</keyword>
<feature type="transmembrane region" description="Helical" evidence="6">
    <location>
        <begin position="83"/>
        <end position="99"/>
    </location>
</feature>
<evidence type="ECO:0000256" key="1">
    <source>
        <dbReference type="ARBA" id="ARBA00004167"/>
    </source>
</evidence>
<dbReference type="Proteomes" id="UP000799750">
    <property type="component" value="Unassembled WGS sequence"/>
</dbReference>
<evidence type="ECO:0000256" key="2">
    <source>
        <dbReference type="ARBA" id="ARBA00022692"/>
    </source>
</evidence>